<dbReference type="OrthoDB" id="9804366at2"/>
<evidence type="ECO:0000313" key="7">
    <source>
        <dbReference type="EMBL" id="EMI58428.1"/>
    </source>
</evidence>
<dbReference type="Pfam" id="PF00266">
    <property type="entry name" value="Aminotran_5"/>
    <property type="match status" value="1"/>
</dbReference>
<comment type="similarity">
    <text evidence="2">Belongs to the class-V pyridoxal-phosphate-dependent aminotransferase family. Csd subfamily.</text>
</comment>
<comment type="caution">
    <text evidence="7">The sequence shown here is derived from an EMBL/GenBank/DDBJ whole genome shotgun (WGS) entry which is preliminary data.</text>
</comment>
<sequence length="393" mass="41050">MNVPERLYLDHASTSWPKAPGVVEAIAEFMTECGASASRGNYRSAQSAGGVVSQTRQSLASLIGAADPSCVTFHSGCTQALNVAIHGLAGHFATEGQEAIVGAAEHNAVLRPVRAAVQRSEARLRTVPCDESGLVNLDGLADAICDQTRMIALTHASNVTGVVQPVAEVGRVVAEQNAQREPKDRIVFLCDAAQTFGYLPVDVQSMGVHVLAAPAHKGSGGPVGIAMLYLHPDWHHVIEPIVQGGSGHDGTSDGMPDTMPGRLEPGTQNVAAIAGWRAAIEHHSPRADEWLLLAKRLHDGLRSVDGIRVAGQCGALPIASIDFGPLLSPAEAAAILDSEFGIEVRAGYHCAALVHECLGTQAGGTLRISCGHGTTEADVDRVVDAVREIAAEL</sequence>
<dbReference type="PANTHER" id="PTHR43586:SF4">
    <property type="entry name" value="ISOPENICILLIN N EPIMERASE"/>
    <property type="match status" value="1"/>
</dbReference>
<dbReference type="Gene3D" id="3.90.1150.10">
    <property type="entry name" value="Aspartate Aminotransferase, domain 1"/>
    <property type="match status" value="1"/>
</dbReference>
<dbReference type="InterPro" id="IPR016454">
    <property type="entry name" value="Cysteine_dSase"/>
</dbReference>
<keyword evidence="4" id="KW-0663">Pyridoxal phosphate</keyword>
<evidence type="ECO:0000256" key="1">
    <source>
        <dbReference type="ARBA" id="ARBA00001933"/>
    </source>
</evidence>
<dbReference type="InterPro" id="IPR015424">
    <property type="entry name" value="PyrdxlP-dep_Trfase"/>
</dbReference>
<evidence type="ECO:0000313" key="8">
    <source>
        <dbReference type="Proteomes" id="UP000011885"/>
    </source>
</evidence>
<evidence type="ECO:0000256" key="2">
    <source>
        <dbReference type="ARBA" id="ARBA00010447"/>
    </source>
</evidence>
<comment type="catalytic activity">
    <reaction evidence="5">
        <text>(sulfur carrier)-H + L-cysteine = (sulfur carrier)-SH + L-alanine</text>
        <dbReference type="Rhea" id="RHEA:43892"/>
        <dbReference type="Rhea" id="RHEA-COMP:14737"/>
        <dbReference type="Rhea" id="RHEA-COMP:14739"/>
        <dbReference type="ChEBI" id="CHEBI:29917"/>
        <dbReference type="ChEBI" id="CHEBI:35235"/>
        <dbReference type="ChEBI" id="CHEBI:57972"/>
        <dbReference type="ChEBI" id="CHEBI:64428"/>
        <dbReference type="EC" id="2.8.1.7"/>
    </reaction>
</comment>
<dbReference type="PATRIC" id="fig|1263870.3.peg.177"/>
<evidence type="ECO:0000256" key="5">
    <source>
        <dbReference type="ARBA" id="ARBA00050776"/>
    </source>
</evidence>
<dbReference type="Proteomes" id="UP000011885">
    <property type="component" value="Unassembled WGS sequence"/>
</dbReference>
<dbReference type="InterPro" id="IPR015421">
    <property type="entry name" value="PyrdxlP-dep_Trfase_major"/>
</dbReference>
<dbReference type="AlphaFoldDB" id="M5UR12"/>
<protein>
    <recommendedName>
        <fullName evidence="3">cysteine desulfurase</fullName>
        <ecNumber evidence="3">2.8.1.7</ecNumber>
    </recommendedName>
</protein>
<comment type="cofactor">
    <cofactor evidence="1">
        <name>pyridoxal 5'-phosphate</name>
        <dbReference type="ChEBI" id="CHEBI:597326"/>
    </cofactor>
</comment>
<proteinExistence type="inferred from homology"/>
<evidence type="ECO:0000256" key="4">
    <source>
        <dbReference type="ARBA" id="ARBA00022898"/>
    </source>
</evidence>
<feature type="domain" description="Aminotransferase class V" evidence="6">
    <location>
        <begin position="8"/>
        <end position="382"/>
    </location>
</feature>
<dbReference type="EC" id="2.8.1.7" evidence="3"/>
<dbReference type="RefSeq" id="WP_008673297.1">
    <property type="nucleotide sequence ID" value="NZ_ANOH01000008.1"/>
</dbReference>
<dbReference type="InterPro" id="IPR000192">
    <property type="entry name" value="Aminotrans_V_dom"/>
</dbReference>
<dbReference type="PANTHER" id="PTHR43586">
    <property type="entry name" value="CYSTEINE DESULFURASE"/>
    <property type="match status" value="1"/>
</dbReference>
<dbReference type="EMBL" id="ANOH01000008">
    <property type="protein sequence ID" value="EMI58428.1"/>
    <property type="molecule type" value="Genomic_DNA"/>
</dbReference>
<dbReference type="Gene3D" id="3.40.640.10">
    <property type="entry name" value="Type I PLP-dependent aspartate aminotransferase-like (Major domain)"/>
    <property type="match status" value="1"/>
</dbReference>
<organism evidence="7 8">
    <name type="scientific">Rhodopirellula sallentina SM41</name>
    <dbReference type="NCBI Taxonomy" id="1263870"/>
    <lineage>
        <taxon>Bacteria</taxon>
        <taxon>Pseudomonadati</taxon>
        <taxon>Planctomycetota</taxon>
        <taxon>Planctomycetia</taxon>
        <taxon>Pirellulales</taxon>
        <taxon>Pirellulaceae</taxon>
        <taxon>Rhodopirellula</taxon>
    </lineage>
</organism>
<accession>M5UR12</accession>
<keyword evidence="8" id="KW-1185">Reference proteome</keyword>
<name>M5UR12_9BACT</name>
<reference evidence="7 8" key="1">
    <citation type="journal article" date="2013" name="Mar. Genomics">
        <title>Expression of sulfatases in Rhodopirellula baltica and the diversity of sulfatases in the genus Rhodopirellula.</title>
        <authorList>
            <person name="Wegner C.E."/>
            <person name="Richter-Heitmann T."/>
            <person name="Klindworth A."/>
            <person name="Klockow C."/>
            <person name="Richter M."/>
            <person name="Achstetter T."/>
            <person name="Glockner F.O."/>
            <person name="Harder J."/>
        </authorList>
    </citation>
    <scope>NUCLEOTIDE SEQUENCE [LARGE SCALE GENOMIC DNA]</scope>
    <source>
        <strain evidence="7 8">SM41</strain>
    </source>
</reference>
<dbReference type="GO" id="GO:0031071">
    <property type="term" value="F:cysteine desulfurase activity"/>
    <property type="evidence" value="ECO:0007669"/>
    <property type="project" value="UniProtKB-EC"/>
</dbReference>
<evidence type="ECO:0000256" key="3">
    <source>
        <dbReference type="ARBA" id="ARBA00012239"/>
    </source>
</evidence>
<dbReference type="PIRSF" id="PIRSF005572">
    <property type="entry name" value="NifS"/>
    <property type="match status" value="1"/>
</dbReference>
<dbReference type="InterPro" id="IPR015422">
    <property type="entry name" value="PyrdxlP-dep_Trfase_small"/>
</dbReference>
<evidence type="ECO:0000259" key="6">
    <source>
        <dbReference type="Pfam" id="PF00266"/>
    </source>
</evidence>
<gene>
    <name evidence="7" type="ORF">RSSM_00155</name>
</gene>
<dbReference type="SUPFAM" id="SSF53383">
    <property type="entry name" value="PLP-dependent transferases"/>
    <property type="match status" value="1"/>
</dbReference>